<dbReference type="PANTHER" id="PTHR20275">
    <property type="entry name" value="NAD KINASE"/>
    <property type="match status" value="1"/>
</dbReference>
<dbReference type="EMBL" id="KN817523">
    <property type="protein sequence ID" value="KJA27746.1"/>
    <property type="molecule type" value="Genomic_DNA"/>
</dbReference>
<evidence type="ECO:0000256" key="4">
    <source>
        <dbReference type="ARBA" id="ARBA00022857"/>
    </source>
</evidence>
<keyword evidence="8" id="KW-1185">Reference proteome</keyword>
<dbReference type="FunFam" id="2.60.200.30:FF:000004">
    <property type="entry name" value="NAD kinase 2, chloroplastic"/>
    <property type="match status" value="1"/>
</dbReference>
<keyword evidence="3" id="KW-0418">Kinase</keyword>
<dbReference type="Gene3D" id="3.40.50.10330">
    <property type="entry name" value="Probable inorganic polyphosphate/atp-NAD kinase, domain 1"/>
    <property type="match status" value="2"/>
</dbReference>
<keyword evidence="2" id="KW-0808">Transferase</keyword>
<sequence length="851" mass="94311">MTQLADRQQSRSPDVDTFSTPPTTPGPALFNTRPDIPPSLSRRNSRPTSLHIDLKQSDWNPDVEVTTSPDFARRVNGAQAPAPMAPEHSVHVIPAPSKMPHQNSHHIQHPHKPMHSPCFVHSQLDQGAQLTDWLKNKQSIIDSSDVGVAKSLQHLTSPGGRSVSTVSSHDVDSNDEEEDPSVNSLTKRLAETAVGVREMSKQLGRARVQSNIQTVLIVTKARDNRLIKLTRELALYLMLKHRRGSKRGLVVYVDSQLRHSKRFDAEGILRDHPELFVPFPRRRASSSQSLSSMSSNSTHKEDTEDGQLRYWTSSMCSNSPHLFDFVVTLGGDGTVLFTSWLFQRIVPPVLPFALGSLGFLTNFDFADHQAVMDSAIDNGIRVNLRMRFTCTVYRSVANEKGKGRKAVKKGETGEIMMKNLEKGGWEALEGGWTGGYSVAEGKSNIKDKEIMCFTTRAAETFEVLNDLVVDRGPSPYVSLLELFGDEHHMTTVQADGLTVSTPTGSTAYSLSAGGSLVHPEIPALLITPICPHTLSFRPMLLPDSMELRICVPYNSRSTAWASFDGRGRVELRQGDHIKVTASKYPFPTVCADKQSTDWFHAISRTLKWNERERQKSFVVVEEDAPKPKKRVRGNGLTSEHKLMALDQIEPTLEDEEEDEVSDDEEEEEEDKFDIDDSSPEAEATTKPAQQMNGEHEEGQMAAIRSPLVPTLSKRRAKSRSRSRPRVPYSGVDSPSRYAVPPPHASPRHVGFDIPSTGSSASSSPDSLVSYAAQQGTRDELHLPRHLSGKSRIPKDRDLDAETAKTPTPGTLVHRRARGQSRSRSVDVPEHRAFAVWGHDESDSNASDSESL</sequence>
<dbReference type="InterPro" id="IPR016064">
    <property type="entry name" value="NAD/diacylglycerol_kinase_sf"/>
</dbReference>
<feature type="compositionally biased region" description="Basic residues" evidence="6">
    <location>
        <begin position="712"/>
        <end position="724"/>
    </location>
</feature>
<evidence type="ECO:0000256" key="6">
    <source>
        <dbReference type="SAM" id="MobiDB-lite"/>
    </source>
</evidence>
<dbReference type="Gene3D" id="2.60.200.30">
    <property type="entry name" value="Probable inorganic polyphosphate/atp-NAD kinase, domain 2"/>
    <property type="match status" value="1"/>
</dbReference>
<dbReference type="InterPro" id="IPR002504">
    <property type="entry name" value="NADK"/>
</dbReference>
<dbReference type="SUPFAM" id="SSF111331">
    <property type="entry name" value="NAD kinase/diacylglycerol kinase-like"/>
    <property type="match status" value="1"/>
</dbReference>
<evidence type="ECO:0000256" key="3">
    <source>
        <dbReference type="ARBA" id="ARBA00022777"/>
    </source>
</evidence>
<dbReference type="OMA" id="RYWTADM"/>
<feature type="compositionally biased region" description="Acidic residues" evidence="6">
    <location>
        <begin position="651"/>
        <end position="679"/>
    </location>
</feature>
<dbReference type="AlphaFoldDB" id="A0A0D2PGX6"/>
<feature type="region of interest" description="Disordered" evidence="6">
    <location>
        <begin position="282"/>
        <end position="304"/>
    </location>
</feature>
<dbReference type="HAMAP" id="MF_00361">
    <property type="entry name" value="NAD_kinase"/>
    <property type="match status" value="1"/>
</dbReference>
<evidence type="ECO:0008006" key="9">
    <source>
        <dbReference type="Google" id="ProtNLM"/>
    </source>
</evidence>
<feature type="region of interest" description="Disordered" evidence="6">
    <location>
        <begin position="1"/>
        <end position="50"/>
    </location>
</feature>
<keyword evidence="5" id="KW-0520">NAD</keyword>
<gene>
    <name evidence="7" type="ORF">HYPSUDRAFT_130928</name>
</gene>
<evidence type="ECO:0000313" key="7">
    <source>
        <dbReference type="EMBL" id="KJA27746.1"/>
    </source>
</evidence>
<evidence type="ECO:0000313" key="8">
    <source>
        <dbReference type="Proteomes" id="UP000054270"/>
    </source>
</evidence>
<dbReference type="Proteomes" id="UP000054270">
    <property type="component" value="Unassembled WGS sequence"/>
</dbReference>
<keyword evidence="4" id="KW-0521">NADP</keyword>
<dbReference type="Pfam" id="PF20143">
    <property type="entry name" value="NAD_kinase_C"/>
    <property type="match status" value="1"/>
</dbReference>
<accession>A0A0D2PGX6</accession>
<feature type="region of interest" description="Disordered" evidence="6">
    <location>
        <begin position="619"/>
        <end position="826"/>
    </location>
</feature>
<organism evidence="7 8">
    <name type="scientific">Hypholoma sublateritium (strain FD-334 SS-4)</name>
    <dbReference type="NCBI Taxonomy" id="945553"/>
    <lineage>
        <taxon>Eukaryota</taxon>
        <taxon>Fungi</taxon>
        <taxon>Dikarya</taxon>
        <taxon>Basidiomycota</taxon>
        <taxon>Agaricomycotina</taxon>
        <taxon>Agaricomycetes</taxon>
        <taxon>Agaricomycetidae</taxon>
        <taxon>Agaricales</taxon>
        <taxon>Agaricineae</taxon>
        <taxon>Strophariaceae</taxon>
        <taxon>Hypholoma</taxon>
    </lineage>
</organism>
<feature type="compositionally biased region" description="Polar residues" evidence="6">
    <location>
        <begin position="1"/>
        <end position="21"/>
    </location>
</feature>
<dbReference type="InterPro" id="IPR017438">
    <property type="entry name" value="ATP-NAD_kinase_N"/>
</dbReference>
<evidence type="ECO:0000256" key="5">
    <source>
        <dbReference type="ARBA" id="ARBA00023027"/>
    </source>
</evidence>
<dbReference type="GO" id="GO:0006741">
    <property type="term" value="P:NADP+ biosynthetic process"/>
    <property type="evidence" value="ECO:0007669"/>
    <property type="project" value="InterPro"/>
</dbReference>
<dbReference type="GO" id="GO:0003951">
    <property type="term" value="F:NAD+ kinase activity"/>
    <property type="evidence" value="ECO:0007669"/>
    <property type="project" value="InterPro"/>
</dbReference>
<dbReference type="STRING" id="945553.A0A0D2PGX6"/>
<dbReference type="OrthoDB" id="24581at2759"/>
<protein>
    <recommendedName>
        <fullName evidence="9">NAD+ kinase</fullName>
    </recommendedName>
</protein>
<dbReference type="InterPro" id="IPR017437">
    <property type="entry name" value="ATP-NAD_kinase_PpnK-typ_C"/>
</dbReference>
<dbReference type="Pfam" id="PF01513">
    <property type="entry name" value="NAD_kinase"/>
    <property type="match status" value="1"/>
</dbReference>
<proteinExistence type="inferred from homology"/>
<evidence type="ECO:0000256" key="1">
    <source>
        <dbReference type="ARBA" id="ARBA00010995"/>
    </source>
</evidence>
<evidence type="ECO:0000256" key="2">
    <source>
        <dbReference type="ARBA" id="ARBA00022679"/>
    </source>
</evidence>
<dbReference type="GO" id="GO:0019674">
    <property type="term" value="P:NAD+ metabolic process"/>
    <property type="evidence" value="ECO:0007669"/>
    <property type="project" value="InterPro"/>
</dbReference>
<feature type="compositionally biased region" description="Low complexity" evidence="6">
    <location>
        <begin position="285"/>
        <end position="297"/>
    </location>
</feature>
<feature type="region of interest" description="Disordered" evidence="6">
    <location>
        <begin position="153"/>
        <end position="183"/>
    </location>
</feature>
<name>A0A0D2PGX6_HYPSF</name>
<feature type="compositionally biased region" description="Low complexity" evidence="6">
    <location>
        <begin position="755"/>
        <end position="769"/>
    </location>
</feature>
<feature type="compositionally biased region" description="Basic and acidic residues" evidence="6">
    <location>
        <begin position="792"/>
        <end position="802"/>
    </location>
</feature>
<comment type="similarity">
    <text evidence="1">Belongs to the NAD kinase family.</text>
</comment>
<reference evidence="8" key="1">
    <citation type="submission" date="2014-04" db="EMBL/GenBank/DDBJ databases">
        <title>Evolutionary Origins and Diversification of the Mycorrhizal Mutualists.</title>
        <authorList>
            <consortium name="DOE Joint Genome Institute"/>
            <consortium name="Mycorrhizal Genomics Consortium"/>
            <person name="Kohler A."/>
            <person name="Kuo A."/>
            <person name="Nagy L.G."/>
            <person name="Floudas D."/>
            <person name="Copeland A."/>
            <person name="Barry K.W."/>
            <person name="Cichocki N."/>
            <person name="Veneault-Fourrey C."/>
            <person name="LaButti K."/>
            <person name="Lindquist E.A."/>
            <person name="Lipzen A."/>
            <person name="Lundell T."/>
            <person name="Morin E."/>
            <person name="Murat C."/>
            <person name="Riley R."/>
            <person name="Ohm R."/>
            <person name="Sun H."/>
            <person name="Tunlid A."/>
            <person name="Henrissat B."/>
            <person name="Grigoriev I.V."/>
            <person name="Hibbett D.S."/>
            <person name="Martin F."/>
        </authorList>
    </citation>
    <scope>NUCLEOTIDE SEQUENCE [LARGE SCALE GENOMIC DNA]</scope>
    <source>
        <strain evidence="8">FD-334 SS-4</strain>
    </source>
</reference>
<dbReference type="PANTHER" id="PTHR20275:SF0">
    <property type="entry name" value="NAD KINASE"/>
    <property type="match status" value="1"/>
</dbReference>